<keyword evidence="1 2" id="KW-0732">Signal</keyword>
<protein>
    <submittedName>
        <fullName evidence="4">T9SS type A sorting domain-containing protein</fullName>
    </submittedName>
</protein>
<keyword evidence="5" id="KW-1185">Reference proteome</keyword>
<dbReference type="Pfam" id="PF18962">
    <property type="entry name" value="Por_Secre_tail"/>
    <property type="match status" value="1"/>
</dbReference>
<proteinExistence type="predicted"/>
<feature type="domain" description="Secretion system C-terminal sorting" evidence="3">
    <location>
        <begin position="332"/>
        <end position="411"/>
    </location>
</feature>
<accession>A0A6G6GK67</accession>
<dbReference type="RefSeq" id="WP_164678944.1">
    <property type="nucleotide sequence ID" value="NZ_CP049057.1"/>
</dbReference>
<evidence type="ECO:0000313" key="5">
    <source>
        <dbReference type="Proteomes" id="UP000505306"/>
    </source>
</evidence>
<organism evidence="4 5">
    <name type="scientific">Rasiella rasia</name>
    <dbReference type="NCBI Taxonomy" id="2744027"/>
    <lineage>
        <taxon>Bacteria</taxon>
        <taxon>Pseudomonadati</taxon>
        <taxon>Bacteroidota</taxon>
        <taxon>Flavobacteriia</taxon>
        <taxon>Flavobacteriales</taxon>
        <taxon>Flavobacteriaceae</taxon>
        <taxon>Rasiella</taxon>
    </lineage>
</organism>
<evidence type="ECO:0000256" key="1">
    <source>
        <dbReference type="ARBA" id="ARBA00022729"/>
    </source>
</evidence>
<evidence type="ECO:0000313" key="4">
    <source>
        <dbReference type="EMBL" id="QIE58914.1"/>
    </source>
</evidence>
<dbReference type="EMBL" id="CP049057">
    <property type="protein sequence ID" value="QIE58914.1"/>
    <property type="molecule type" value="Genomic_DNA"/>
</dbReference>
<dbReference type="InterPro" id="IPR026444">
    <property type="entry name" value="Secre_tail"/>
</dbReference>
<feature type="chain" id="PRO_5026354755" evidence="2">
    <location>
        <begin position="22"/>
        <end position="412"/>
    </location>
</feature>
<feature type="signal peptide" evidence="2">
    <location>
        <begin position="1"/>
        <end position="21"/>
    </location>
</feature>
<dbReference type="Proteomes" id="UP000505306">
    <property type="component" value="Chromosome"/>
</dbReference>
<evidence type="ECO:0000256" key="2">
    <source>
        <dbReference type="SAM" id="SignalP"/>
    </source>
</evidence>
<sequence length="412" mass="45841">MKKIILSAVALATTLFGTAQETVNISMSEGYSDQVYFKLEDQSINTFEASSWDIAFLRIDPQNIGIRVNDGAGIQVFEAANDPAEFDNIAIANEGDWTPLYNDDTNWDNGAFMQGSATFGWGEYNPATHHVEGTIVFVLKYADGTYVKFINEDYFGAYTFKYATWNGTDWVGETTKVVENASNPDNRYNYYSFTNNEEVIAEPALDNWDFVFTKYTTYLDPPAAYYNVTGVLHNPNVTVAENEETSGAGDPDDQVYLEEINTIGYDWKAFNGTGYDVNSDMAYYVKTTSNTVYRMVFTEFNGTATGDIAFDFEDVSEQLGFETISEGISFGMYPNPSTNGEVTLVYDISTGNSEKNTVEIYAMNGTRVFSEEVTSQDGFYNKTINVSSLRSGVYVVNFISGGSSISKKLIIK</sequence>
<evidence type="ECO:0000259" key="3">
    <source>
        <dbReference type="Pfam" id="PF18962"/>
    </source>
</evidence>
<name>A0A6G6GK67_9FLAO</name>
<reference evidence="4 5" key="1">
    <citation type="submission" date="2020-02" db="EMBL/GenBank/DDBJ databases">
        <title>Complete genome sequence of Flavobacteriaceae bacterium.</title>
        <authorList>
            <person name="Kim S.-J."/>
            <person name="Kim Y.-S."/>
            <person name="Kim K.-H."/>
        </authorList>
    </citation>
    <scope>NUCLEOTIDE SEQUENCE [LARGE SCALE GENOMIC DNA]</scope>
    <source>
        <strain evidence="4 5">RR4-40</strain>
    </source>
</reference>
<gene>
    <name evidence="4" type="ORF">G5B37_04850</name>
</gene>
<dbReference type="KEGG" id="mgel:G5B37_04850"/>
<dbReference type="AlphaFoldDB" id="A0A6G6GK67"/>
<dbReference type="NCBIfam" id="TIGR04183">
    <property type="entry name" value="Por_Secre_tail"/>
    <property type="match status" value="1"/>
</dbReference>